<feature type="compositionally biased region" description="Acidic residues" evidence="1">
    <location>
        <begin position="124"/>
        <end position="135"/>
    </location>
</feature>
<feature type="region of interest" description="Disordered" evidence="1">
    <location>
        <begin position="106"/>
        <end position="135"/>
    </location>
</feature>
<evidence type="ECO:0000313" key="3">
    <source>
        <dbReference type="Proteomes" id="UP000250235"/>
    </source>
</evidence>
<reference evidence="2 3" key="1">
    <citation type="journal article" date="2015" name="Proc. Natl. Acad. Sci. U.S.A.">
        <title>The resurrection genome of Boea hygrometrica: A blueprint for survival of dehydration.</title>
        <authorList>
            <person name="Xiao L."/>
            <person name="Yang G."/>
            <person name="Zhang L."/>
            <person name="Yang X."/>
            <person name="Zhao S."/>
            <person name="Ji Z."/>
            <person name="Zhou Q."/>
            <person name="Hu M."/>
            <person name="Wang Y."/>
            <person name="Chen M."/>
            <person name="Xu Y."/>
            <person name="Jin H."/>
            <person name="Xiao X."/>
            <person name="Hu G."/>
            <person name="Bao F."/>
            <person name="Hu Y."/>
            <person name="Wan P."/>
            <person name="Li L."/>
            <person name="Deng X."/>
            <person name="Kuang T."/>
            <person name="Xiang C."/>
            <person name="Zhu J.K."/>
            <person name="Oliver M.J."/>
            <person name="He Y."/>
        </authorList>
    </citation>
    <scope>NUCLEOTIDE SEQUENCE [LARGE SCALE GENOMIC DNA]</scope>
    <source>
        <strain evidence="3">cv. XS01</strain>
    </source>
</reference>
<proteinExistence type="predicted"/>
<evidence type="ECO:0000313" key="2">
    <source>
        <dbReference type="EMBL" id="KZV31808.1"/>
    </source>
</evidence>
<evidence type="ECO:0000256" key="1">
    <source>
        <dbReference type="SAM" id="MobiDB-lite"/>
    </source>
</evidence>
<protein>
    <submittedName>
        <fullName evidence="2">Uncharacterized protein</fullName>
    </submittedName>
</protein>
<sequence>MQCPNMQILHLYVETQSINPTVGYNKPEDSYIQHVSDGGRFNQAVTSTHDVFHELQIYVPHVTDGLCNISLEHGSGSWDQHVTGGNEYFDTNIADHEIEVVYPDQGDANTHVDNSDTEPNTSSDESDEEPADDEHEDIMHEGTSYRHVLGETLQRKVTQFSPAHMKCHLFLLQCSGKRYMILLVYLLEERATTTRRELVDRVYVTAGLSTDVDVNASQLSYSARRVRRRLAIAIVWISRCDAVLSYVVKRSLLLLLEAAASPVDFRRFRPLFWTIEVVLDSSREALPFRTSFRSCNWLVEEREVAASS</sequence>
<organism evidence="2 3">
    <name type="scientific">Dorcoceras hygrometricum</name>
    <dbReference type="NCBI Taxonomy" id="472368"/>
    <lineage>
        <taxon>Eukaryota</taxon>
        <taxon>Viridiplantae</taxon>
        <taxon>Streptophyta</taxon>
        <taxon>Embryophyta</taxon>
        <taxon>Tracheophyta</taxon>
        <taxon>Spermatophyta</taxon>
        <taxon>Magnoliopsida</taxon>
        <taxon>eudicotyledons</taxon>
        <taxon>Gunneridae</taxon>
        <taxon>Pentapetalae</taxon>
        <taxon>asterids</taxon>
        <taxon>lamiids</taxon>
        <taxon>Lamiales</taxon>
        <taxon>Gesneriaceae</taxon>
        <taxon>Didymocarpoideae</taxon>
        <taxon>Trichosporeae</taxon>
        <taxon>Loxocarpinae</taxon>
        <taxon>Dorcoceras</taxon>
    </lineage>
</organism>
<dbReference type="Proteomes" id="UP000250235">
    <property type="component" value="Unassembled WGS sequence"/>
</dbReference>
<dbReference type="EMBL" id="KV007445">
    <property type="protein sequence ID" value="KZV31808.1"/>
    <property type="molecule type" value="Genomic_DNA"/>
</dbReference>
<accession>A0A2Z7BI50</accession>
<name>A0A2Z7BI50_9LAMI</name>
<dbReference type="AlphaFoldDB" id="A0A2Z7BI50"/>
<gene>
    <name evidence="2" type="ORF">F511_26250</name>
</gene>
<keyword evidence="3" id="KW-1185">Reference proteome</keyword>
<feature type="compositionally biased region" description="Polar residues" evidence="1">
    <location>
        <begin position="107"/>
        <end position="121"/>
    </location>
</feature>